<keyword evidence="4" id="KW-1185">Reference proteome</keyword>
<evidence type="ECO:0000313" key="4">
    <source>
        <dbReference type="Proteomes" id="UP000249334"/>
    </source>
</evidence>
<evidence type="ECO:0000313" key="2">
    <source>
        <dbReference type="EMBL" id="SCE98660.1"/>
    </source>
</evidence>
<evidence type="ECO:0000313" key="1">
    <source>
        <dbReference type="EMBL" id="RAN99416.1"/>
    </source>
</evidence>
<dbReference type="STRING" id="285676.GA0070561_2932"/>
<dbReference type="InterPro" id="IPR037883">
    <property type="entry name" value="Knr4/Smi1-like_sf"/>
</dbReference>
<accession>A0A1C4WR38</accession>
<dbReference type="EMBL" id="PXXW01000020">
    <property type="protein sequence ID" value="RAN99416.1"/>
    <property type="molecule type" value="Genomic_DNA"/>
</dbReference>
<dbReference type="AlphaFoldDB" id="A0A1C4WR38"/>
<dbReference type="EMBL" id="FMCR01000002">
    <property type="protein sequence ID" value="SCE98660.1"/>
    <property type="molecule type" value="Genomic_DNA"/>
</dbReference>
<evidence type="ECO:0000313" key="3">
    <source>
        <dbReference type="Proteomes" id="UP000198864"/>
    </source>
</evidence>
<dbReference type="SUPFAM" id="SSF160631">
    <property type="entry name" value="SMI1/KNR4-like"/>
    <property type="match status" value="1"/>
</dbReference>
<dbReference type="Proteomes" id="UP000249334">
    <property type="component" value="Unassembled WGS sequence"/>
</dbReference>
<dbReference type="InterPro" id="IPR025851">
    <property type="entry name" value="SUKH-4"/>
</dbReference>
<proteinExistence type="predicted"/>
<dbReference type="Pfam" id="PF14435">
    <property type="entry name" value="SUKH-4"/>
    <property type="match status" value="1"/>
</dbReference>
<protein>
    <recommendedName>
        <fullName evidence="5">SUKH-4 immunity protein</fullName>
    </recommendedName>
</protein>
<reference evidence="2 3" key="1">
    <citation type="submission" date="2016-06" db="EMBL/GenBank/DDBJ databases">
        <authorList>
            <person name="Kjaerup R.B."/>
            <person name="Dalgaard T.S."/>
            <person name="Juul-Madsen H.R."/>
        </authorList>
    </citation>
    <scope>NUCLEOTIDE SEQUENCE [LARGE SCALE GENOMIC DNA]</scope>
    <source>
        <strain evidence="2 3">DSM 44871</strain>
    </source>
</reference>
<organism evidence="2 3">
    <name type="scientific">Micromonospora saelicesensis</name>
    <dbReference type="NCBI Taxonomy" id="285676"/>
    <lineage>
        <taxon>Bacteria</taxon>
        <taxon>Bacillati</taxon>
        <taxon>Actinomycetota</taxon>
        <taxon>Actinomycetes</taxon>
        <taxon>Micromonosporales</taxon>
        <taxon>Micromonosporaceae</taxon>
        <taxon>Micromonospora</taxon>
    </lineage>
</organism>
<evidence type="ECO:0008006" key="5">
    <source>
        <dbReference type="Google" id="ProtNLM"/>
    </source>
</evidence>
<dbReference type="Proteomes" id="UP000198864">
    <property type="component" value="Unassembled WGS sequence"/>
</dbReference>
<reference evidence="1 4" key="2">
    <citation type="submission" date="2018-03" db="EMBL/GenBank/DDBJ databases">
        <title>Genomic framework for the identification of Micromonospora saelicesensis and Micromonospora noduli.</title>
        <authorList>
            <person name="Riesco R."/>
            <person name="Trujillo M.E."/>
        </authorList>
    </citation>
    <scope>NUCLEOTIDE SEQUENCE [LARGE SCALE GENOMIC DNA]</scope>
    <source>
        <strain evidence="1 4">GAR05</strain>
    </source>
</reference>
<sequence length="180" mass="20305">MNPELRELIVELRTDLEADQPATLAWAQINEGAPADQIPAELPQPVRELLETANGILAGAFDLPAVADLDDIQYYLEQMPEFTGVADEPAEWLVIGTLNDEPLLIRRDTGAVWYFPAETTDEWFMREMFLDVAPDLDSFLGYYVFGAGYGEVAFDDDEWWRFLDEHGLTTPGDDDEEADD</sequence>
<gene>
    <name evidence="2" type="ORF">GA0070561_2932</name>
    <name evidence="1" type="ORF">GAR05_02661</name>
</gene>
<name>A0A1C4WR38_9ACTN</name>